<dbReference type="EMBL" id="KQ982221">
    <property type="protein sequence ID" value="KYQ58875.1"/>
    <property type="molecule type" value="Genomic_DNA"/>
</dbReference>
<dbReference type="Gene3D" id="1.10.10.60">
    <property type="entry name" value="Homeodomain-like"/>
    <property type="match status" value="1"/>
</dbReference>
<dbReference type="AlphaFoldDB" id="A0A151XEX0"/>
<protein>
    <recommendedName>
        <fullName evidence="2">Myb/SANT-like DNA-binding domain-containing protein</fullName>
    </recommendedName>
</protein>
<dbReference type="InterPro" id="IPR044822">
    <property type="entry name" value="Myb_DNA-bind_4"/>
</dbReference>
<dbReference type="PANTHER" id="PTHR47595:SF1">
    <property type="entry name" value="MYB_SANT-LIKE DNA-BINDING DOMAIN-CONTAINING PROTEIN"/>
    <property type="match status" value="1"/>
</dbReference>
<sequence length="197" mass="22807">MLNPSGTSCKAIWTHKSTLLFIDLYNKYETQFTSTMIKAEAVWKKIAAEMKTAGYEFSSGQCKDKMKYMKRCYLKKIDHMRSKSTGSAPIKCEYFDELDNLFGKKPNIKPVSVCSTSKVKCQNETIEIEEDVENIDVKEEKTLGKKTRKRKSTSDDLLAKLNSREEAKERRHLEKQAIQRESITVFKNVMNELLKKL</sequence>
<evidence type="ECO:0000259" key="2">
    <source>
        <dbReference type="Pfam" id="PF13837"/>
    </source>
</evidence>
<feature type="domain" description="Myb/SANT-like DNA-binding" evidence="2">
    <location>
        <begin position="12"/>
        <end position="101"/>
    </location>
</feature>
<accession>A0A151XEX0</accession>
<name>A0A151XEX0_9HYME</name>
<keyword evidence="4" id="KW-1185">Reference proteome</keyword>
<dbReference type="Proteomes" id="UP000075809">
    <property type="component" value="Unassembled WGS sequence"/>
</dbReference>
<evidence type="ECO:0000313" key="3">
    <source>
        <dbReference type="EMBL" id="KYQ58875.1"/>
    </source>
</evidence>
<gene>
    <name evidence="3" type="ORF">ALC60_02116</name>
</gene>
<feature type="region of interest" description="Disordered" evidence="1">
    <location>
        <begin position="146"/>
        <end position="170"/>
    </location>
</feature>
<dbReference type="Pfam" id="PF13837">
    <property type="entry name" value="Myb_DNA-bind_4"/>
    <property type="match status" value="1"/>
</dbReference>
<dbReference type="PANTHER" id="PTHR47595">
    <property type="entry name" value="HEAT SHOCK 70 KDA PROTEIN 14"/>
    <property type="match status" value="1"/>
</dbReference>
<reference evidence="3 4" key="1">
    <citation type="submission" date="2015-09" db="EMBL/GenBank/DDBJ databases">
        <title>Trachymyrmex zeteki WGS genome.</title>
        <authorList>
            <person name="Nygaard S."/>
            <person name="Hu H."/>
            <person name="Boomsma J."/>
            <person name="Zhang G."/>
        </authorList>
    </citation>
    <scope>NUCLEOTIDE SEQUENCE [LARGE SCALE GENOMIC DNA]</scope>
    <source>
        <strain evidence="3">Tzet28-1</strain>
        <tissue evidence="3">Whole body</tissue>
    </source>
</reference>
<feature type="compositionally biased region" description="Basic and acidic residues" evidence="1">
    <location>
        <begin position="152"/>
        <end position="170"/>
    </location>
</feature>
<evidence type="ECO:0000256" key="1">
    <source>
        <dbReference type="SAM" id="MobiDB-lite"/>
    </source>
</evidence>
<organism evidence="3 4">
    <name type="scientific">Mycetomoellerius zeteki</name>
    <dbReference type="NCBI Taxonomy" id="64791"/>
    <lineage>
        <taxon>Eukaryota</taxon>
        <taxon>Metazoa</taxon>
        <taxon>Ecdysozoa</taxon>
        <taxon>Arthropoda</taxon>
        <taxon>Hexapoda</taxon>
        <taxon>Insecta</taxon>
        <taxon>Pterygota</taxon>
        <taxon>Neoptera</taxon>
        <taxon>Endopterygota</taxon>
        <taxon>Hymenoptera</taxon>
        <taxon>Apocrita</taxon>
        <taxon>Aculeata</taxon>
        <taxon>Formicoidea</taxon>
        <taxon>Formicidae</taxon>
        <taxon>Myrmicinae</taxon>
        <taxon>Mycetomoellerius</taxon>
    </lineage>
</organism>
<proteinExistence type="predicted"/>
<evidence type="ECO:0000313" key="4">
    <source>
        <dbReference type="Proteomes" id="UP000075809"/>
    </source>
</evidence>